<evidence type="ECO:0000256" key="4">
    <source>
        <dbReference type="PROSITE-ProRule" id="PRU00175"/>
    </source>
</evidence>
<feature type="domain" description="RING-type" evidence="6">
    <location>
        <begin position="116"/>
        <end position="167"/>
    </location>
</feature>
<evidence type="ECO:0000256" key="2">
    <source>
        <dbReference type="ARBA" id="ARBA00022771"/>
    </source>
</evidence>
<reference evidence="8" key="1">
    <citation type="submission" date="2019-04" db="EMBL/GenBank/DDBJ databases">
        <title>Friends and foes A comparative genomics studyof 23 Aspergillus species from section Flavi.</title>
        <authorList>
            <consortium name="DOE Joint Genome Institute"/>
            <person name="Kjaerbolling I."/>
            <person name="Vesth T."/>
            <person name="Frisvad J.C."/>
            <person name="Nybo J.L."/>
            <person name="Theobald S."/>
            <person name="Kildgaard S."/>
            <person name="Isbrandt T."/>
            <person name="Kuo A."/>
            <person name="Sato A."/>
            <person name="Lyhne E.K."/>
            <person name="Kogle M.E."/>
            <person name="Wiebenga A."/>
            <person name="Kun R.S."/>
            <person name="Lubbers R.J."/>
            <person name="Makela M.R."/>
            <person name="Barry K."/>
            <person name="Chovatia M."/>
            <person name="Clum A."/>
            <person name="Daum C."/>
            <person name="Haridas S."/>
            <person name="He G."/>
            <person name="LaButti K."/>
            <person name="Lipzen A."/>
            <person name="Mondo S."/>
            <person name="Riley R."/>
            <person name="Salamov A."/>
            <person name="Simmons B.A."/>
            <person name="Magnuson J.K."/>
            <person name="Henrissat B."/>
            <person name="Mortensen U.H."/>
            <person name="Larsen T.O."/>
            <person name="Devries R.P."/>
            <person name="Grigoriev I.V."/>
            <person name="Machida M."/>
            <person name="Baker S.E."/>
            <person name="Andersen M.R."/>
        </authorList>
    </citation>
    <scope>NUCLEOTIDE SEQUENCE [LARGE SCALE GENOMIC DNA]</scope>
    <source>
        <strain evidence="8">CBS 553.77</strain>
    </source>
</reference>
<feature type="region of interest" description="Disordered" evidence="5">
    <location>
        <begin position="1"/>
        <end position="66"/>
    </location>
</feature>
<dbReference type="InterPro" id="IPR001841">
    <property type="entry name" value="Znf_RING"/>
</dbReference>
<keyword evidence="8" id="KW-1185">Reference proteome</keyword>
<dbReference type="PANTHER" id="PTHR23041">
    <property type="entry name" value="RING FINGER DOMAIN-CONTAINING"/>
    <property type="match status" value="1"/>
</dbReference>
<dbReference type="GO" id="GO:0008270">
    <property type="term" value="F:zinc ion binding"/>
    <property type="evidence" value="ECO:0007669"/>
    <property type="project" value="UniProtKB-KW"/>
</dbReference>
<dbReference type="SMART" id="SM00184">
    <property type="entry name" value="RING"/>
    <property type="match status" value="1"/>
</dbReference>
<keyword evidence="2 4" id="KW-0863">Zinc-finger</keyword>
<keyword evidence="1" id="KW-0479">Metal-binding</keyword>
<dbReference type="InterPro" id="IPR013083">
    <property type="entry name" value="Znf_RING/FYVE/PHD"/>
</dbReference>
<dbReference type="Proteomes" id="UP000327118">
    <property type="component" value="Unassembled WGS sequence"/>
</dbReference>
<organism evidence="7 8">
    <name type="scientific">Aspergillus coremiiformis</name>
    <dbReference type="NCBI Taxonomy" id="138285"/>
    <lineage>
        <taxon>Eukaryota</taxon>
        <taxon>Fungi</taxon>
        <taxon>Dikarya</taxon>
        <taxon>Ascomycota</taxon>
        <taxon>Pezizomycotina</taxon>
        <taxon>Eurotiomycetes</taxon>
        <taxon>Eurotiomycetidae</taxon>
        <taxon>Eurotiales</taxon>
        <taxon>Aspergillaceae</taxon>
        <taxon>Aspergillus</taxon>
        <taxon>Aspergillus subgen. Circumdati</taxon>
    </lineage>
</organism>
<dbReference type="OrthoDB" id="6270329at2759"/>
<dbReference type="InterPro" id="IPR047134">
    <property type="entry name" value="RNF4"/>
</dbReference>
<evidence type="ECO:0000313" key="8">
    <source>
        <dbReference type="Proteomes" id="UP000327118"/>
    </source>
</evidence>
<dbReference type="PANTHER" id="PTHR23041:SF78">
    <property type="entry name" value="E3 UBIQUITIN-PROTEIN LIGASE RNF4"/>
    <property type="match status" value="1"/>
</dbReference>
<evidence type="ECO:0000259" key="6">
    <source>
        <dbReference type="PROSITE" id="PS50089"/>
    </source>
</evidence>
<evidence type="ECO:0000256" key="3">
    <source>
        <dbReference type="ARBA" id="ARBA00022833"/>
    </source>
</evidence>
<evidence type="ECO:0000256" key="1">
    <source>
        <dbReference type="ARBA" id="ARBA00022723"/>
    </source>
</evidence>
<dbReference type="Pfam" id="PF13923">
    <property type="entry name" value="zf-C3HC4_2"/>
    <property type="match status" value="1"/>
</dbReference>
<keyword evidence="3" id="KW-0862">Zinc</keyword>
<dbReference type="AlphaFoldDB" id="A0A5N6YZY3"/>
<evidence type="ECO:0000256" key="5">
    <source>
        <dbReference type="SAM" id="MobiDB-lite"/>
    </source>
</evidence>
<dbReference type="PROSITE" id="PS50089">
    <property type="entry name" value="ZF_RING_2"/>
    <property type="match status" value="1"/>
</dbReference>
<dbReference type="SUPFAM" id="SSF57850">
    <property type="entry name" value="RING/U-box"/>
    <property type="match status" value="1"/>
</dbReference>
<dbReference type="Gene3D" id="3.30.40.10">
    <property type="entry name" value="Zinc/RING finger domain, C3HC4 (zinc finger)"/>
    <property type="match status" value="1"/>
</dbReference>
<protein>
    <recommendedName>
        <fullName evidence="6">RING-type domain-containing protein</fullName>
    </recommendedName>
</protein>
<dbReference type="EMBL" id="ML739194">
    <property type="protein sequence ID" value="KAE8350974.1"/>
    <property type="molecule type" value="Genomic_DNA"/>
</dbReference>
<gene>
    <name evidence="7" type="ORF">BDV28DRAFT_28536</name>
</gene>
<proteinExistence type="predicted"/>
<dbReference type="InterPro" id="IPR017907">
    <property type="entry name" value="Znf_RING_CS"/>
</dbReference>
<name>A0A5N6YZY3_9EURO</name>
<accession>A0A5N6YZY3</accession>
<sequence length="202" mass="22061">MDQNSSIHGQLRGGSHSTQGPPRRRRPSDHVEPLGSRGQDRKRRRLHGNIHSATVGDHATSLDQHGNSDIESIDLTEVEGTSALSKVLAKQREDAVRAQQPAESERGQSILKSHRCPVCMDTLKDATSTVCGHLFCHMCIIDALKSSEEQRADTSAKGPRGLCPVCRKPLARNDTPGTKRNLVPLQLKLVTKKRNTAVLNSG</sequence>
<dbReference type="PROSITE" id="PS00518">
    <property type="entry name" value="ZF_RING_1"/>
    <property type="match status" value="1"/>
</dbReference>
<evidence type="ECO:0000313" key="7">
    <source>
        <dbReference type="EMBL" id="KAE8350974.1"/>
    </source>
</evidence>